<dbReference type="EMBL" id="JAQSIP010000009">
    <property type="protein sequence ID" value="MDD0840414.1"/>
    <property type="molecule type" value="Genomic_DNA"/>
</dbReference>
<evidence type="ECO:0000313" key="2">
    <source>
        <dbReference type="EMBL" id="MDD0840414.1"/>
    </source>
</evidence>
<name>A0ABT5N4D1_9BURK</name>
<evidence type="ECO:0000256" key="1">
    <source>
        <dbReference type="SAM" id="MobiDB-lite"/>
    </source>
</evidence>
<dbReference type="Proteomes" id="UP001528673">
    <property type="component" value="Unassembled WGS sequence"/>
</dbReference>
<evidence type="ECO:0000313" key="3">
    <source>
        <dbReference type="Proteomes" id="UP001528673"/>
    </source>
</evidence>
<dbReference type="RefSeq" id="WP_273953201.1">
    <property type="nucleotide sequence ID" value="NZ_JAQSIP010000009.1"/>
</dbReference>
<organism evidence="2 3">
    <name type="scientific">Curvibacter cyanobacteriorum</name>
    <dbReference type="NCBI Taxonomy" id="3026422"/>
    <lineage>
        <taxon>Bacteria</taxon>
        <taxon>Pseudomonadati</taxon>
        <taxon>Pseudomonadota</taxon>
        <taxon>Betaproteobacteria</taxon>
        <taxon>Burkholderiales</taxon>
        <taxon>Comamonadaceae</taxon>
        <taxon>Curvibacter</taxon>
    </lineage>
</organism>
<feature type="region of interest" description="Disordered" evidence="1">
    <location>
        <begin position="1"/>
        <end position="39"/>
    </location>
</feature>
<comment type="caution">
    <text evidence="2">The sequence shown here is derived from an EMBL/GenBank/DDBJ whole genome shotgun (WGS) entry which is preliminary data.</text>
</comment>
<accession>A0ABT5N4D1</accession>
<gene>
    <name evidence="2" type="ORF">PSQ40_17650</name>
</gene>
<feature type="compositionally biased region" description="Low complexity" evidence="1">
    <location>
        <begin position="18"/>
        <end position="39"/>
    </location>
</feature>
<keyword evidence="3" id="KW-1185">Reference proteome</keyword>
<reference evidence="2 3" key="1">
    <citation type="submission" date="2023-02" db="EMBL/GenBank/DDBJ databases">
        <title>Bacterial whole genomic sequence of Curvibacter sp. HBC61.</title>
        <authorList>
            <person name="Le V."/>
            <person name="Ko S.-R."/>
            <person name="Ahn C.-Y."/>
            <person name="Oh H.-M."/>
        </authorList>
    </citation>
    <scope>NUCLEOTIDE SEQUENCE [LARGE SCALE GENOMIC DNA]</scope>
    <source>
        <strain evidence="2 3">HBC61</strain>
    </source>
</reference>
<protein>
    <submittedName>
        <fullName evidence="2">Uncharacterized protein</fullName>
    </submittedName>
</protein>
<sequence length="63" mass="6434">MSHPKPVSADQPHPPAAANPSANAPSPQRPAPSSVAAPAWAQAAVAWPFKAAPSLAKRPPRKP</sequence>
<proteinExistence type="predicted"/>